<dbReference type="GO" id="GO:0016491">
    <property type="term" value="F:oxidoreductase activity"/>
    <property type="evidence" value="ECO:0007669"/>
    <property type="project" value="UniProtKB-KW"/>
</dbReference>
<evidence type="ECO:0000256" key="1">
    <source>
        <dbReference type="ARBA" id="ARBA00023002"/>
    </source>
</evidence>
<name>A0ABD5UTQ3_9EURY</name>
<dbReference type="RefSeq" id="WP_379742803.1">
    <property type="nucleotide sequence ID" value="NZ_JBHSVN010000001.1"/>
</dbReference>
<evidence type="ECO:0000313" key="5">
    <source>
        <dbReference type="Proteomes" id="UP001596296"/>
    </source>
</evidence>
<protein>
    <submittedName>
        <fullName evidence="4">NAD(P)/FAD-dependent oxidoreductase</fullName>
        <ecNumber evidence="4">1.-.-.-</ecNumber>
    </submittedName>
</protein>
<proteinExistence type="predicted"/>
<keyword evidence="1 4" id="KW-0560">Oxidoreductase</keyword>
<dbReference type="Proteomes" id="UP001596296">
    <property type="component" value="Unassembled WGS sequence"/>
</dbReference>
<accession>A0ABD5UTQ3</accession>
<evidence type="ECO:0000259" key="3">
    <source>
        <dbReference type="Pfam" id="PF01266"/>
    </source>
</evidence>
<reference evidence="4 5" key="1">
    <citation type="journal article" date="2019" name="Int. J. Syst. Evol. Microbiol.">
        <title>The Global Catalogue of Microorganisms (GCM) 10K type strain sequencing project: providing services to taxonomists for standard genome sequencing and annotation.</title>
        <authorList>
            <consortium name="The Broad Institute Genomics Platform"/>
            <consortium name="The Broad Institute Genome Sequencing Center for Infectious Disease"/>
            <person name="Wu L."/>
            <person name="Ma J."/>
        </authorList>
    </citation>
    <scope>NUCLEOTIDE SEQUENCE [LARGE SCALE GENOMIC DNA]</scope>
    <source>
        <strain evidence="4 5">SKJ47</strain>
    </source>
</reference>
<comment type="caution">
    <text evidence="4">The sequence shown here is derived from an EMBL/GenBank/DDBJ whole genome shotgun (WGS) entry which is preliminary data.</text>
</comment>
<dbReference type="PROSITE" id="PS51257">
    <property type="entry name" value="PROKAR_LIPOPROTEIN"/>
    <property type="match status" value="1"/>
</dbReference>
<evidence type="ECO:0000256" key="2">
    <source>
        <dbReference type="SAM" id="MobiDB-lite"/>
    </source>
</evidence>
<dbReference type="Gene3D" id="3.30.9.10">
    <property type="entry name" value="D-Amino Acid Oxidase, subunit A, domain 2"/>
    <property type="match status" value="1"/>
</dbReference>
<dbReference type="InterPro" id="IPR006076">
    <property type="entry name" value="FAD-dep_OxRdtase"/>
</dbReference>
<dbReference type="EC" id="1.-.-.-" evidence="4"/>
<sequence length="415" mass="43366">MSERRLARDVSPEVVVVGGGVIGCAIARELAVDRRVLLLERDRIAAGATGRAAGEVTMSPSYPDYPGIAAHANAFFDRYDATGAIEYVEAPSVEPVSPDREEAARARVDRLRNEVANGGLDVAFESPDAVERRWPALDMSGYAGAVRFANAGYLDPAELADALRADAEESGARVETGVTVTGIRVDGEGDNGGDGTEPVGGTDGGADSGSVIGVETDHGAIDCSTVVAAAGWRTRELLAPDLPIPIRPYRTQCVVIRSPALRGRDVSMGWLPGPDVYFRPMGEDELLVGGRSAAVDDPAAASRSADGAFREHASEIGSGLLADPDPVRIVDDWAGVDAATPDTRPIVDRPAAGPDGLAVATGFHGRGIMTAPVAATLIRHRIEGTDPPFPGDPFALSRFEDRSADFRFASISDGG</sequence>
<evidence type="ECO:0000313" key="4">
    <source>
        <dbReference type="EMBL" id="MFC6892503.1"/>
    </source>
</evidence>
<feature type="domain" description="FAD dependent oxidoreductase" evidence="3">
    <location>
        <begin position="14"/>
        <end position="378"/>
    </location>
</feature>
<dbReference type="Pfam" id="PF01266">
    <property type="entry name" value="DAO"/>
    <property type="match status" value="1"/>
</dbReference>
<dbReference type="PANTHER" id="PTHR13847:SF287">
    <property type="entry name" value="FAD-DEPENDENT OXIDOREDUCTASE DOMAIN-CONTAINING PROTEIN 1"/>
    <property type="match status" value="1"/>
</dbReference>
<dbReference type="AlphaFoldDB" id="A0ABD5UTQ3"/>
<organism evidence="4 5">
    <name type="scientific">Halopenitus salinus</name>
    <dbReference type="NCBI Taxonomy" id="1198295"/>
    <lineage>
        <taxon>Archaea</taxon>
        <taxon>Methanobacteriati</taxon>
        <taxon>Methanobacteriota</taxon>
        <taxon>Stenosarchaea group</taxon>
        <taxon>Halobacteria</taxon>
        <taxon>Halobacteriales</taxon>
        <taxon>Haloferacaceae</taxon>
        <taxon>Halopenitus</taxon>
    </lineage>
</organism>
<gene>
    <name evidence="4" type="ORF">ACFQE9_07750</name>
</gene>
<dbReference type="EMBL" id="JBHSXL010000006">
    <property type="protein sequence ID" value="MFC6892503.1"/>
    <property type="molecule type" value="Genomic_DNA"/>
</dbReference>
<feature type="region of interest" description="Disordered" evidence="2">
    <location>
        <begin position="168"/>
        <end position="209"/>
    </location>
</feature>
<dbReference type="InterPro" id="IPR036188">
    <property type="entry name" value="FAD/NAD-bd_sf"/>
</dbReference>
<dbReference type="SUPFAM" id="SSF51905">
    <property type="entry name" value="FAD/NAD(P)-binding domain"/>
    <property type="match status" value="1"/>
</dbReference>
<dbReference type="PANTHER" id="PTHR13847">
    <property type="entry name" value="SARCOSINE DEHYDROGENASE-RELATED"/>
    <property type="match status" value="1"/>
</dbReference>
<dbReference type="Gene3D" id="3.50.50.60">
    <property type="entry name" value="FAD/NAD(P)-binding domain"/>
    <property type="match status" value="1"/>
</dbReference>
<keyword evidence="5" id="KW-1185">Reference proteome</keyword>